<reference evidence="1" key="2">
    <citation type="journal article" date="2015" name="Data Brief">
        <title>Shoot transcriptome of the giant reed, Arundo donax.</title>
        <authorList>
            <person name="Barrero R.A."/>
            <person name="Guerrero F.D."/>
            <person name="Moolhuijzen P."/>
            <person name="Goolsby J.A."/>
            <person name="Tidwell J."/>
            <person name="Bellgard S.E."/>
            <person name="Bellgard M.I."/>
        </authorList>
    </citation>
    <scope>NUCLEOTIDE SEQUENCE</scope>
    <source>
        <tissue evidence="1">Shoot tissue taken approximately 20 cm above the soil surface</tissue>
    </source>
</reference>
<organism evidence="1">
    <name type="scientific">Arundo donax</name>
    <name type="common">Giant reed</name>
    <name type="synonym">Donax arundinaceus</name>
    <dbReference type="NCBI Taxonomy" id="35708"/>
    <lineage>
        <taxon>Eukaryota</taxon>
        <taxon>Viridiplantae</taxon>
        <taxon>Streptophyta</taxon>
        <taxon>Embryophyta</taxon>
        <taxon>Tracheophyta</taxon>
        <taxon>Spermatophyta</taxon>
        <taxon>Magnoliopsida</taxon>
        <taxon>Liliopsida</taxon>
        <taxon>Poales</taxon>
        <taxon>Poaceae</taxon>
        <taxon>PACMAD clade</taxon>
        <taxon>Arundinoideae</taxon>
        <taxon>Arundineae</taxon>
        <taxon>Arundo</taxon>
    </lineage>
</organism>
<dbReference type="AlphaFoldDB" id="A0A0A8YS68"/>
<name>A0A0A8YS68_ARUDO</name>
<evidence type="ECO:0000313" key="1">
    <source>
        <dbReference type="EMBL" id="JAD29764.1"/>
    </source>
</evidence>
<sequence length="18" mass="2156">MPLFDQRYYTPNSNSVSH</sequence>
<protein>
    <submittedName>
        <fullName evidence="1">Uncharacterized protein</fullName>
    </submittedName>
</protein>
<proteinExistence type="predicted"/>
<dbReference type="EMBL" id="GBRH01268131">
    <property type="protein sequence ID" value="JAD29764.1"/>
    <property type="molecule type" value="Transcribed_RNA"/>
</dbReference>
<reference evidence="1" key="1">
    <citation type="submission" date="2014-09" db="EMBL/GenBank/DDBJ databases">
        <authorList>
            <person name="Magalhaes I.L.F."/>
            <person name="Oliveira U."/>
            <person name="Santos F.R."/>
            <person name="Vidigal T.H.D.A."/>
            <person name="Brescovit A.D."/>
            <person name="Santos A.J."/>
        </authorList>
    </citation>
    <scope>NUCLEOTIDE SEQUENCE</scope>
    <source>
        <tissue evidence="1">Shoot tissue taken approximately 20 cm above the soil surface</tissue>
    </source>
</reference>
<accession>A0A0A8YS68</accession>